<comment type="caution">
    <text evidence="7">The sequence shown here is derived from an EMBL/GenBank/DDBJ whole genome shotgun (WGS) entry which is preliminary data.</text>
</comment>
<evidence type="ECO:0000256" key="3">
    <source>
        <dbReference type="ARBA" id="ARBA00022989"/>
    </source>
</evidence>
<dbReference type="InterPro" id="IPR051843">
    <property type="entry name" value="CPA1_transporter"/>
</dbReference>
<dbReference type="OrthoDB" id="9790604at2"/>
<organism evidence="7 8">
    <name type="scientific">Dielma fastidiosa</name>
    <dbReference type="NCBI Taxonomy" id="1034346"/>
    <lineage>
        <taxon>Bacteria</taxon>
        <taxon>Bacillati</taxon>
        <taxon>Bacillota</taxon>
        <taxon>Erysipelotrichia</taxon>
        <taxon>Erysipelotrichales</taxon>
        <taxon>Erysipelotrichaceae</taxon>
        <taxon>Dielma</taxon>
    </lineage>
</organism>
<evidence type="ECO:0000313" key="7">
    <source>
        <dbReference type="EMBL" id="PXX77312.1"/>
    </source>
</evidence>
<dbReference type="GO" id="GO:1902600">
    <property type="term" value="P:proton transmembrane transport"/>
    <property type="evidence" value="ECO:0007669"/>
    <property type="project" value="InterPro"/>
</dbReference>
<gene>
    <name evidence="7" type="ORF">DES51_11163</name>
</gene>
<dbReference type="RefSeq" id="WP_022939506.1">
    <property type="nucleotide sequence ID" value="NZ_CABKRQ010000010.1"/>
</dbReference>
<evidence type="ECO:0000313" key="8">
    <source>
        <dbReference type="Proteomes" id="UP000247612"/>
    </source>
</evidence>
<evidence type="ECO:0000256" key="4">
    <source>
        <dbReference type="ARBA" id="ARBA00023136"/>
    </source>
</evidence>
<feature type="transmembrane region" description="Helical" evidence="5">
    <location>
        <begin position="186"/>
        <end position="204"/>
    </location>
</feature>
<dbReference type="InterPro" id="IPR038770">
    <property type="entry name" value="Na+/solute_symporter_sf"/>
</dbReference>
<dbReference type="InterPro" id="IPR006153">
    <property type="entry name" value="Cation/H_exchanger_TM"/>
</dbReference>
<dbReference type="STRING" id="1034346.GCA_000313565_03228"/>
<dbReference type="Pfam" id="PF00999">
    <property type="entry name" value="Na_H_Exchanger"/>
    <property type="match status" value="1"/>
</dbReference>
<feature type="transmembrane region" description="Helical" evidence="5">
    <location>
        <begin position="28"/>
        <end position="45"/>
    </location>
</feature>
<accession>A0A318KLM4</accession>
<dbReference type="GO" id="GO:0015297">
    <property type="term" value="F:antiporter activity"/>
    <property type="evidence" value="ECO:0007669"/>
    <property type="project" value="InterPro"/>
</dbReference>
<evidence type="ECO:0000256" key="2">
    <source>
        <dbReference type="ARBA" id="ARBA00022692"/>
    </source>
</evidence>
<feature type="transmembrane region" description="Helical" evidence="5">
    <location>
        <begin position="84"/>
        <end position="103"/>
    </location>
</feature>
<evidence type="ECO:0000256" key="1">
    <source>
        <dbReference type="ARBA" id="ARBA00004141"/>
    </source>
</evidence>
<evidence type="ECO:0000256" key="5">
    <source>
        <dbReference type="SAM" id="Phobius"/>
    </source>
</evidence>
<proteinExistence type="predicted"/>
<sequence length="392" mass="41373">MLTSLALLFIVGLFAGSAAEKLHLPPLFGMLLAGILLGPFGLRLLSDSLLSISADLRQLALVIILLRAGLSLDINDLKRVGRPAFLMCFLPACFEIAAMVLIAPRIFNITVIEAALLGSVIGAVSPAVIVPKMLKLMESGYGSEKSIPQLILAGASVDDVFVIVLFSIFTSLAAGGTVTLLSFADIPVSILLGALIGCLSGWLLQRLLKWVKSEPYQVLLVLSAALLLCGLENSLKGRVALSGLLAVMSMGITLQKCSPIHAKTLRPIFSTLWKGGEIMLFVLVGAAVNINYAAAAGLPAVFLIFCVLAIRMLGVACCLFKSDLSGRERLFCMIAYTPKATVQAAIGSIPLAMGLPCGELILTIAVLSILITAPLGAFMIDLTYPKLLQHTS</sequence>
<feature type="transmembrane region" description="Helical" evidence="5">
    <location>
        <begin position="150"/>
        <end position="174"/>
    </location>
</feature>
<dbReference type="Proteomes" id="UP000247612">
    <property type="component" value="Unassembled WGS sequence"/>
</dbReference>
<comment type="subcellular location">
    <subcellularLocation>
        <location evidence="1">Membrane</location>
        <topology evidence="1">Multi-pass membrane protein</topology>
    </subcellularLocation>
</comment>
<dbReference type="GO" id="GO:0016020">
    <property type="term" value="C:membrane"/>
    <property type="evidence" value="ECO:0007669"/>
    <property type="project" value="UniProtKB-SubCell"/>
</dbReference>
<reference evidence="7 8" key="1">
    <citation type="submission" date="2018-05" db="EMBL/GenBank/DDBJ databases">
        <title>Genomic Encyclopedia of Type Strains, Phase IV (KMG-IV): sequencing the most valuable type-strain genomes for metagenomic binning, comparative biology and taxonomic classification.</title>
        <authorList>
            <person name="Goeker M."/>
        </authorList>
    </citation>
    <scope>NUCLEOTIDE SEQUENCE [LARGE SCALE GENOMIC DNA]</scope>
    <source>
        <strain evidence="7 8">JC118</strain>
    </source>
</reference>
<name>A0A318KLM4_9FIRM</name>
<feature type="domain" description="Cation/H+ exchanger transmembrane" evidence="6">
    <location>
        <begin position="8"/>
        <end position="378"/>
    </location>
</feature>
<dbReference type="PANTHER" id="PTHR31102:SF1">
    <property type="entry name" value="CATION_H+ EXCHANGER DOMAIN-CONTAINING PROTEIN"/>
    <property type="match status" value="1"/>
</dbReference>
<dbReference type="PANTHER" id="PTHR31102">
    <property type="match status" value="1"/>
</dbReference>
<dbReference type="EMBL" id="QJKH01000011">
    <property type="protein sequence ID" value="PXX77312.1"/>
    <property type="molecule type" value="Genomic_DNA"/>
</dbReference>
<feature type="transmembrane region" description="Helical" evidence="5">
    <location>
        <begin position="109"/>
        <end position="130"/>
    </location>
</feature>
<dbReference type="AlphaFoldDB" id="A0A318KLM4"/>
<keyword evidence="3 5" id="KW-1133">Transmembrane helix</keyword>
<keyword evidence="2 5" id="KW-0812">Transmembrane</keyword>
<feature type="transmembrane region" description="Helical" evidence="5">
    <location>
        <begin position="278"/>
        <end position="294"/>
    </location>
</feature>
<protein>
    <submittedName>
        <fullName evidence="7">Sodium/proton antiporter (CPA1 family)</fullName>
    </submittedName>
</protein>
<feature type="transmembrane region" description="Helical" evidence="5">
    <location>
        <begin position="360"/>
        <end position="380"/>
    </location>
</feature>
<keyword evidence="8" id="KW-1185">Reference proteome</keyword>
<evidence type="ECO:0000259" key="6">
    <source>
        <dbReference type="Pfam" id="PF00999"/>
    </source>
</evidence>
<keyword evidence="4 5" id="KW-0472">Membrane</keyword>
<dbReference type="Gene3D" id="1.20.1530.20">
    <property type="match status" value="1"/>
</dbReference>
<feature type="transmembrane region" description="Helical" evidence="5">
    <location>
        <begin position="300"/>
        <end position="320"/>
    </location>
</feature>